<proteinExistence type="predicted"/>
<dbReference type="EMBL" id="CP008921">
    <property type="protein sequence ID" value="AIG43641.1"/>
    <property type="molecule type" value="Genomic_DNA"/>
</dbReference>
<evidence type="ECO:0000313" key="2">
    <source>
        <dbReference type="EMBL" id="AIG43641.1"/>
    </source>
</evidence>
<sequence>MEKHVEQRVEDVTYNKAKLWQIILFAMNNSSTNIYLVAFTFVTYLSTGVLGLAALFVSQLMGYIRIFDGFIDPTIGVIIDKTDTKFGKYRPILVLGNIITAASLFMMLGLSGVNESLRLPLFILVLIIHKIGYSLQQTITKAGQVALTNDPKQRPIFNIVDGIATTVLMTGSQVVVSGTLVPKHGGFTPSFFQELFLGVVVISAVLGILAIIGIWEKDNKKYFGLGEKTQETKLKDYWKVIKGNKPLQVLSISAAFVKFVAQLFGDSVIGVMLYGIIFGDYALSGKMSMLLILPGILVTVGAAQLARRKGLRFAYITALQLGIAGLVILAAMLFSAKPGMLDLTNWNLYTIGFFVVYIVARYASSAPSGLVLTMGADITDYETSVSGRYLSGMIGTIFSLTDSIASSFAPMVVGFVLAGIGFGKEYPTVETAFSTDLRMALIVLLTVIPAAVLSVSLFLMKFYKLDREEMARIQEKIHVMKAAKDEERVRAIAKNVPLSDMDYVDVTQYKVDQYDDK</sequence>
<keyword evidence="1" id="KW-0812">Transmembrane</keyword>
<protein>
    <submittedName>
        <fullName evidence="2">Glucuronide permease</fullName>
    </submittedName>
</protein>
<organism evidence="2 3">
    <name type="scientific">Streptococcus suis 6407</name>
    <dbReference type="NCBI Taxonomy" id="1214179"/>
    <lineage>
        <taxon>Bacteria</taxon>
        <taxon>Bacillati</taxon>
        <taxon>Bacillota</taxon>
        <taxon>Bacilli</taxon>
        <taxon>Lactobacillales</taxon>
        <taxon>Streptococcaceae</taxon>
        <taxon>Streptococcus</taxon>
    </lineage>
</organism>
<dbReference type="InterPro" id="IPR036259">
    <property type="entry name" value="MFS_trans_sf"/>
</dbReference>
<dbReference type="InterPro" id="IPR039672">
    <property type="entry name" value="MFS_2"/>
</dbReference>
<dbReference type="RefSeq" id="WP_013730405.1">
    <property type="nucleotide sequence ID" value="NZ_ALLE01000002.1"/>
</dbReference>
<gene>
    <name evidence="2" type="ORF">ID09_06225</name>
</gene>
<feature type="transmembrane region" description="Helical" evidence="1">
    <location>
        <begin position="195"/>
        <end position="215"/>
    </location>
</feature>
<dbReference type="PANTHER" id="PTHR11328">
    <property type="entry name" value="MAJOR FACILITATOR SUPERFAMILY DOMAIN-CONTAINING PROTEIN"/>
    <property type="match status" value="1"/>
</dbReference>
<feature type="transmembrane region" description="Helical" evidence="1">
    <location>
        <begin position="92"/>
        <end position="111"/>
    </location>
</feature>
<dbReference type="GO" id="GO:0015293">
    <property type="term" value="F:symporter activity"/>
    <property type="evidence" value="ECO:0007669"/>
    <property type="project" value="InterPro"/>
</dbReference>
<reference evidence="2 3" key="1">
    <citation type="journal article" date="2014" name="Genome Announc.">
        <title>Whole-Genome Sequence of Streptococcus suis Serotype 4 Reference Strain 6407.</title>
        <authorList>
            <person name="Wang K."/>
            <person name="Chen J."/>
            <person name="Yao H."/>
            <person name="Lu C."/>
        </authorList>
    </citation>
    <scope>NUCLEOTIDE SEQUENCE [LARGE SCALE GENOMIC DNA]</scope>
    <source>
        <strain evidence="2">6407</strain>
    </source>
</reference>
<dbReference type="Proteomes" id="UP000028185">
    <property type="component" value="Chromosome"/>
</dbReference>
<dbReference type="HOGENOM" id="CLU_042905_0_0_9"/>
<keyword evidence="1" id="KW-1133">Transmembrane helix</keyword>
<feature type="transmembrane region" description="Helical" evidence="1">
    <location>
        <begin position="346"/>
        <end position="364"/>
    </location>
</feature>
<dbReference type="SUPFAM" id="SSF103473">
    <property type="entry name" value="MFS general substrate transporter"/>
    <property type="match status" value="1"/>
</dbReference>
<dbReference type="Pfam" id="PF13347">
    <property type="entry name" value="MFS_2"/>
    <property type="match status" value="1"/>
</dbReference>
<feature type="transmembrane region" description="Helical" evidence="1">
    <location>
        <begin position="249"/>
        <end position="277"/>
    </location>
</feature>
<dbReference type="GO" id="GO:0005886">
    <property type="term" value="C:plasma membrane"/>
    <property type="evidence" value="ECO:0007669"/>
    <property type="project" value="TreeGrafter"/>
</dbReference>
<feature type="transmembrane region" description="Helical" evidence="1">
    <location>
        <begin position="440"/>
        <end position="460"/>
    </location>
</feature>
<evidence type="ECO:0000313" key="3">
    <source>
        <dbReference type="Proteomes" id="UP000028185"/>
    </source>
</evidence>
<feature type="transmembrane region" description="Helical" evidence="1">
    <location>
        <begin position="156"/>
        <end position="175"/>
    </location>
</feature>
<dbReference type="PATRIC" id="fig|1214179.4.peg.1212"/>
<feature type="transmembrane region" description="Helical" evidence="1">
    <location>
        <begin position="313"/>
        <end position="334"/>
    </location>
</feature>
<dbReference type="AlphaFoldDB" id="A0A075SJS5"/>
<evidence type="ECO:0000256" key="1">
    <source>
        <dbReference type="SAM" id="Phobius"/>
    </source>
</evidence>
<dbReference type="GO" id="GO:0008643">
    <property type="term" value="P:carbohydrate transport"/>
    <property type="evidence" value="ECO:0007669"/>
    <property type="project" value="InterPro"/>
</dbReference>
<accession>A0A075SJS5</accession>
<feature type="transmembrane region" description="Helical" evidence="1">
    <location>
        <begin position="397"/>
        <end position="420"/>
    </location>
</feature>
<feature type="transmembrane region" description="Helical" evidence="1">
    <location>
        <begin position="117"/>
        <end position="135"/>
    </location>
</feature>
<name>A0A075SJS5_STRSU</name>
<keyword evidence="1" id="KW-0472">Membrane</keyword>
<feature type="transmembrane region" description="Helical" evidence="1">
    <location>
        <begin position="34"/>
        <end position="57"/>
    </location>
</feature>
<dbReference type="PANTHER" id="PTHR11328:SF28">
    <property type="entry name" value="MAJOR FACILITATOR SUPERFAMILY DOMAIN-CONTAINING PROTEIN 12"/>
    <property type="match status" value="1"/>
</dbReference>
<feature type="transmembrane region" description="Helical" evidence="1">
    <location>
        <begin position="289"/>
        <end position="306"/>
    </location>
</feature>